<dbReference type="OrthoDB" id="10010453at2759"/>
<keyword evidence="8" id="KW-1185">Reference proteome</keyword>
<dbReference type="InterPro" id="IPR053891">
    <property type="entry name" value="Shisa_N"/>
</dbReference>
<evidence type="ECO:0000256" key="1">
    <source>
        <dbReference type="ARBA" id="ARBA00004370"/>
    </source>
</evidence>
<keyword evidence="3 5" id="KW-1133">Transmembrane helix</keyword>
<evidence type="ECO:0000313" key="8">
    <source>
        <dbReference type="Proteomes" id="UP000440578"/>
    </source>
</evidence>
<dbReference type="InterPro" id="IPR026910">
    <property type="entry name" value="Shisa"/>
</dbReference>
<evidence type="ECO:0000256" key="3">
    <source>
        <dbReference type="ARBA" id="ARBA00022989"/>
    </source>
</evidence>
<reference evidence="7 8" key="1">
    <citation type="submission" date="2019-07" db="EMBL/GenBank/DDBJ databases">
        <title>Draft genome assembly of a fouling barnacle, Amphibalanus amphitrite (Darwin, 1854): The first reference genome for Thecostraca.</title>
        <authorList>
            <person name="Kim W."/>
        </authorList>
    </citation>
    <scope>NUCLEOTIDE SEQUENCE [LARGE SCALE GENOMIC DNA]</scope>
    <source>
        <strain evidence="7">SNU_AA5</strain>
        <tissue evidence="7">Soma without cirri and trophi</tissue>
    </source>
</reference>
<accession>A0A6A4V5U4</accession>
<dbReference type="AlphaFoldDB" id="A0A6A4V5U4"/>
<feature type="domain" description="Shisa N-terminal" evidence="6">
    <location>
        <begin position="19"/>
        <end position="57"/>
    </location>
</feature>
<sequence>MSNRRTLGENHEVLSRNAFCSGYVDSFGKWNNGFPCPRIDDEEVFCCGTTTYRYCCSGRVGSDYDGDSDRAAADFLSENLPLVLGVAAGALITLVLVIIISCFYCSCCAGYKKRSEAKRDRMYASTSSGVANMYSCSTASLGRRDFREAGRDSRREQLEDMLHIQEVMEVASVSQRSAPSLPRTFRHNRASLADSVGNASVSTTTDNERQLFVKHESVDMPPIYNLNKLSNFEEVLPYPPSFASERCDFGSGHYIAGMSPNDDNFYRATKM</sequence>
<keyword evidence="2 5" id="KW-0812">Transmembrane</keyword>
<dbReference type="Proteomes" id="UP000440578">
    <property type="component" value="Unassembled WGS sequence"/>
</dbReference>
<evidence type="ECO:0000313" key="7">
    <source>
        <dbReference type="EMBL" id="KAF0289976.1"/>
    </source>
</evidence>
<dbReference type="Pfam" id="PF13908">
    <property type="entry name" value="Shisa_N"/>
    <property type="match status" value="1"/>
</dbReference>
<protein>
    <submittedName>
        <fullName evidence="7">Protein shisa-4</fullName>
    </submittedName>
</protein>
<keyword evidence="4 5" id="KW-0472">Membrane</keyword>
<dbReference type="EMBL" id="VIIS01001991">
    <property type="protein sequence ID" value="KAF0289976.1"/>
    <property type="molecule type" value="Genomic_DNA"/>
</dbReference>
<organism evidence="7 8">
    <name type="scientific">Amphibalanus amphitrite</name>
    <name type="common">Striped barnacle</name>
    <name type="synonym">Balanus amphitrite</name>
    <dbReference type="NCBI Taxonomy" id="1232801"/>
    <lineage>
        <taxon>Eukaryota</taxon>
        <taxon>Metazoa</taxon>
        <taxon>Ecdysozoa</taxon>
        <taxon>Arthropoda</taxon>
        <taxon>Crustacea</taxon>
        <taxon>Multicrustacea</taxon>
        <taxon>Cirripedia</taxon>
        <taxon>Thoracica</taxon>
        <taxon>Thoracicalcarea</taxon>
        <taxon>Balanomorpha</taxon>
        <taxon>Balanoidea</taxon>
        <taxon>Balanidae</taxon>
        <taxon>Amphibalaninae</taxon>
        <taxon>Amphibalanus</taxon>
    </lineage>
</organism>
<evidence type="ECO:0000256" key="2">
    <source>
        <dbReference type="ARBA" id="ARBA00022692"/>
    </source>
</evidence>
<feature type="transmembrane region" description="Helical" evidence="5">
    <location>
        <begin position="82"/>
        <end position="111"/>
    </location>
</feature>
<comment type="subcellular location">
    <subcellularLocation>
        <location evidence="1">Membrane</location>
    </subcellularLocation>
</comment>
<gene>
    <name evidence="7" type="primary">SHISA4_0</name>
    <name evidence="7" type="ORF">FJT64_011808</name>
</gene>
<evidence type="ECO:0000256" key="4">
    <source>
        <dbReference type="ARBA" id="ARBA00023136"/>
    </source>
</evidence>
<name>A0A6A4V5U4_AMPAM</name>
<dbReference type="GO" id="GO:0016020">
    <property type="term" value="C:membrane"/>
    <property type="evidence" value="ECO:0007669"/>
    <property type="project" value="UniProtKB-SubCell"/>
</dbReference>
<evidence type="ECO:0000259" key="6">
    <source>
        <dbReference type="Pfam" id="PF13908"/>
    </source>
</evidence>
<comment type="caution">
    <text evidence="7">The sequence shown here is derived from an EMBL/GenBank/DDBJ whole genome shotgun (WGS) entry which is preliminary data.</text>
</comment>
<evidence type="ECO:0000256" key="5">
    <source>
        <dbReference type="SAM" id="Phobius"/>
    </source>
</evidence>
<dbReference type="PANTHER" id="PTHR31395">
    <property type="entry name" value="SHISA"/>
    <property type="match status" value="1"/>
</dbReference>
<dbReference type="PANTHER" id="PTHR31395:SF11">
    <property type="entry name" value="PROTEIN SHISA-LIKE-1"/>
    <property type="match status" value="1"/>
</dbReference>
<proteinExistence type="predicted"/>